<feature type="region of interest" description="Disordered" evidence="1">
    <location>
        <begin position="1"/>
        <end position="30"/>
    </location>
</feature>
<evidence type="ECO:0000313" key="2">
    <source>
        <dbReference type="EMBL" id="MBQ0923928.1"/>
    </source>
</evidence>
<reference evidence="2 3" key="1">
    <citation type="submission" date="2021-04" db="EMBL/GenBank/DDBJ databases">
        <title>Whole-genome sequencing of Saccharopolyspora endophytica KCTC 19397.</title>
        <authorList>
            <person name="Ay H."/>
            <person name="Saygin H."/>
            <person name="Sahin N."/>
        </authorList>
    </citation>
    <scope>NUCLEOTIDE SEQUENCE [LARGE SCALE GENOMIC DNA]</scope>
    <source>
        <strain evidence="2 3">KCTC 19397</strain>
    </source>
</reference>
<protein>
    <submittedName>
        <fullName evidence="2">Uncharacterized protein</fullName>
    </submittedName>
</protein>
<dbReference type="RefSeq" id="WP_210969386.1">
    <property type="nucleotide sequence ID" value="NZ_JAGPXE010000003.1"/>
</dbReference>
<name>A0ABS5DCC7_9PSEU</name>
<dbReference type="EMBL" id="JAGPXE010000003">
    <property type="protein sequence ID" value="MBQ0923928.1"/>
    <property type="molecule type" value="Genomic_DNA"/>
</dbReference>
<keyword evidence="3" id="KW-1185">Reference proteome</keyword>
<organism evidence="2 3">
    <name type="scientific">Saccharopolyspora endophytica</name>
    <dbReference type="NCBI Taxonomy" id="543886"/>
    <lineage>
        <taxon>Bacteria</taxon>
        <taxon>Bacillati</taxon>
        <taxon>Actinomycetota</taxon>
        <taxon>Actinomycetes</taxon>
        <taxon>Pseudonocardiales</taxon>
        <taxon>Pseudonocardiaceae</taxon>
        <taxon>Saccharopolyspora</taxon>
    </lineage>
</organism>
<accession>A0ABS5DCC7</accession>
<proteinExistence type="predicted"/>
<dbReference type="Proteomes" id="UP000674084">
    <property type="component" value="Unassembled WGS sequence"/>
</dbReference>
<sequence>MPRIQQRSASGFGRHRVPEVEGGVGHRRAHQAGGVEPVAGVVGGHPPFQHLHRPVAQVPQLHVQREHRLVRVVVDDARDVRAEAFEVLRPVGAWPGGGGVFGGRHERLALDVPLPRKPGLDLLLRRNGGSRVR</sequence>
<evidence type="ECO:0000313" key="3">
    <source>
        <dbReference type="Proteomes" id="UP000674084"/>
    </source>
</evidence>
<evidence type="ECO:0000256" key="1">
    <source>
        <dbReference type="SAM" id="MobiDB-lite"/>
    </source>
</evidence>
<gene>
    <name evidence="2" type="ORF">KBO27_08235</name>
</gene>
<comment type="caution">
    <text evidence="2">The sequence shown here is derived from an EMBL/GenBank/DDBJ whole genome shotgun (WGS) entry which is preliminary data.</text>
</comment>